<dbReference type="AlphaFoldDB" id="I2BCX1"/>
<accession>I2BCX1</accession>
<accession>K6VWJ5</accession>
<gene>
    <name evidence="1" type="ordered locus">EBL_c33120</name>
</gene>
<dbReference type="Proteomes" id="UP000001955">
    <property type="component" value="Chromosome"/>
</dbReference>
<keyword evidence="2" id="KW-1185">Reference proteome</keyword>
<dbReference type="HOGENOM" id="CLU_2810062_0_0_6"/>
<dbReference type="STRING" id="630626.EBL_c33120"/>
<evidence type="ECO:0000313" key="2">
    <source>
        <dbReference type="Proteomes" id="UP000001955"/>
    </source>
</evidence>
<reference evidence="1 2" key="1">
    <citation type="journal article" date="2012" name="J. Bacteriol.">
        <title>Complete genome sequence of the B12-producing Shimwellia blattae strain DSM 4481, isolated from a cockroach.</title>
        <authorList>
            <person name="Brzuszkiewicz E."/>
            <person name="Waschkowitz T."/>
            <person name="Wiezer A."/>
            <person name="Daniel R."/>
        </authorList>
    </citation>
    <scope>NUCLEOTIDE SEQUENCE [LARGE SCALE GENOMIC DNA]</scope>
    <source>
        <strain evidence="2">ATCC 29907 / DSM 4481 / JCM 1650 / NBRC 105725 / CDC 9005-74</strain>
    </source>
</reference>
<proteinExistence type="predicted"/>
<dbReference type="KEGG" id="ebt:EBL_c33120"/>
<organism evidence="1 2">
    <name type="scientific">Shimwellia blattae (strain ATCC 29907 / DSM 4481 / JCM 1650 / NBRC 105725 / CDC 9005-74)</name>
    <name type="common">Escherichia blattae</name>
    <dbReference type="NCBI Taxonomy" id="630626"/>
    <lineage>
        <taxon>Bacteria</taxon>
        <taxon>Pseudomonadati</taxon>
        <taxon>Pseudomonadota</taxon>
        <taxon>Gammaproteobacteria</taxon>
        <taxon>Enterobacterales</taxon>
        <taxon>Enterobacteriaceae</taxon>
        <taxon>Shimwellia</taxon>
    </lineage>
</organism>
<name>I2BCX1_SHIBC</name>
<protein>
    <submittedName>
        <fullName evidence="1">Uncharacterized protein</fullName>
    </submittedName>
</protein>
<sequence>MDGANKNKTIITNIEHMRVLRISHSILLSGSPILKTTMKHASEIYTHTIDINNKNIKFNFHNNANNT</sequence>
<dbReference type="EMBL" id="CP001560">
    <property type="protein sequence ID" value="AFJ48375.1"/>
    <property type="molecule type" value="Genomic_DNA"/>
</dbReference>
<evidence type="ECO:0000313" key="1">
    <source>
        <dbReference type="EMBL" id="AFJ48375.1"/>
    </source>
</evidence>